<dbReference type="EMBL" id="KJ489397">
    <property type="protein sequence ID" value="AHZ09489.1"/>
    <property type="molecule type" value="Genomic_DNA"/>
</dbReference>
<name>A0A024AYW2_9CAUD</name>
<dbReference type="RefSeq" id="YP_009036955.1">
    <property type="nucleotide sequence ID" value="NC_024216.1"/>
</dbReference>
<evidence type="ECO:0008006" key="3">
    <source>
        <dbReference type="Google" id="ProtNLM"/>
    </source>
</evidence>
<evidence type="ECO:0000313" key="2">
    <source>
        <dbReference type="Proteomes" id="UP000026902"/>
    </source>
</evidence>
<evidence type="ECO:0000313" key="1">
    <source>
        <dbReference type="EMBL" id="AHZ09489.1"/>
    </source>
</evidence>
<sequence length="465" mass="54739">MSNDKNRLIDELTSTEFKQTTTIGHVAYFLIDKTSSMFHFYAKYTTETGRVVVAEMYYDLRNKEHYIKRNGKEVKFTVSNLDEIVPRRIMGARRDFNTRDSIDKFVDFVETDENKGMYNQMLYLIGSIGNEKRDMTSRALIRLMNDYNKLELLYKAGVNLEHFDSDKVLLHWVLVAGQKNVTKAHEILKLTKNQFKAFKEFSNNEKYPYNAISYIRSLEVQDVSFYRYIRGLVEKLQDKYQVYDRLEVFDNNMSLKDFAELRQYTKNGYAHYMNWSGWSLLDKPYITNEARLIEYLAFECLLSQGMELGDAITTYRDYVNMNRSLGNHTYNKYPKYLKTYHDIVSRNYKLVEDTVLVEKFEARRIELQNYECKVGAFAFIAPKTMRDIATEGSEQSHCVASYARQVAEGTTDIIFMRLKKKPEKSLITMEIQNGRVVQARGFANRNPDEEEMAAIEKFKNIKKLR</sequence>
<keyword evidence="2" id="KW-1185">Reference proteome</keyword>
<proteinExistence type="predicted"/>
<dbReference type="InterPro" id="IPR025586">
    <property type="entry name" value="PcfJ"/>
</dbReference>
<dbReference type="GeneID" id="19526355"/>
<organism evidence="1 2">
    <name type="scientific">Bacillus phage CAM003</name>
    <dbReference type="NCBI Taxonomy" id="1486657"/>
    <lineage>
        <taxon>Viruses</taxon>
        <taxon>Duplodnaviria</taxon>
        <taxon>Heunggongvirae</taxon>
        <taxon>Uroviricota</taxon>
        <taxon>Caudoviricetes</taxon>
        <taxon>Herelleviridae</taxon>
        <taxon>Bastillevirinae</taxon>
        <taxon>Bastillevirus</taxon>
        <taxon>Bastillevirus CAM003</taxon>
    </lineage>
</organism>
<dbReference type="Pfam" id="PF14284">
    <property type="entry name" value="PcfJ"/>
    <property type="match status" value="1"/>
</dbReference>
<dbReference type="KEGG" id="vg:19526355"/>
<reference evidence="2" key="1">
    <citation type="submission" date="2014-09" db="EMBL/GenBank/DDBJ databases">
        <authorList>
            <person name="Sauder A.B."/>
            <person name="McKenzie Q.R."/>
            <person name="Temple L.M."/>
            <person name="Alexis B.K."/>
            <person name="Al-Atrache Z."/>
            <person name="Lewis L.O."/>
            <person name="Loesser-Casey K.E."/>
            <person name="Mitchell K.J."/>
        </authorList>
    </citation>
    <scope>NUCLEOTIDE SEQUENCE [LARGE SCALE GENOMIC DNA]</scope>
</reference>
<protein>
    <recommendedName>
        <fullName evidence="3">PcfJ-like protein</fullName>
    </recommendedName>
</protein>
<accession>A0A024AYW2</accession>
<dbReference type="Proteomes" id="UP000026902">
    <property type="component" value="Segment"/>
</dbReference>